<dbReference type="Proteomes" id="UP001056778">
    <property type="component" value="Chromosome 8"/>
</dbReference>
<dbReference type="EMBL" id="CM043022">
    <property type="protein sequence ID" value="KAI4456955.1"/>
    <property type="molecule type" value="Genomic_DNA"/>
</dbReference>
<comment type="caution">
    <text evidence="1">The sequence shown here is derived from an EMBL/GenBank/DDBJ whole genome shotgun (WGS) entry which is preliminary data.</text>
</comment>
<protein>
    <submittedName>
        <fullName evidence="1">Sugar transporter</fullName>
    </submittedName>
</protein>
<evidence type="ECO:0000313" key="1">
    <source>
        <dbReference type="EMBL" id="KAI4456955.1"/>
    </source>
</evidence>
<sequence length="465" mass="51384">MVINSNFIATLTAAGTSTHAYWSSPALPALQSNESAIGRPLTDEEGSWIVSLFRLAIIPSALLAGIIIEKIGRKKSMLIGGLLFFFPWFMLAFAKYVWILYVARFIAGLAVGISTVCSTIYVGEVAENDIRGKLISVCVCLRVSGSLMVLCIAPYVSYRDLALIGAILPALFLFTFIFMPESPYYFIKNNKDEKAKESLRVLSSKSVDDKFITNRLNEIRCCIQEDMKNKTTFWEFLSNPIYRKPMIILFGVKTLHQLSGESAISAYMQTIIGLTDSSLSEEMSSIIFGAIQLPAALTSGFLIDRLGRKPLVIISAIGSAVALFAEGAFFYLQDVSHSDLTPISWLPTFALTLFLFMNPLGIIPLPYVLLGELFPTNIKGIAVSTITFYAGILTFTTAKFFKPLSNAWGMYSSFWLFGTVCVLGMIFVMILLPETKGKSFSEIQALLGNRKTSDVENKEIEVDKL</sequence>
<accession>A0ACB9SP20</accession>
<name>A0ACB9SP20_HOLOL</name>
<evidence type="ECO:0000313" key="2">
    <source>
        <dbReference type="Proteomes" id="UP001056778"/>
    </source>
</evidence>
<keyword evidence="2" id="KW-1185">Reference proteome</keyword>
<reference evidence="1" key="1">
    <citation type="submission" date="2022-04" db="EMBL/GenBank/DDBJ databases">
        <title>Chromosome-scale genome assembly of Holotrichia oblita Faldermann.</title>
        <authorList>
            <person name="Rongchong L."/>
        </authorList>
    </citation>
    <scope>NUCLEOTIDE SEQUENCE</scope>
    <source>
        <strain evidence="1">81SQS9</strain>
    </source>
</reference>
<organism evidence="1 2">
    <name type="scientific">Holotrichia oblita</name>
    <name type="common">Chafer beetle</name>
    <dbReference type="NCBI Taxonomy" id="644536"/>
    <lineage>
        <taxon>Eukaryota</taxon>
        <taxon>Metazoa</taxon>
        <taxon>Ecdysozoa</taxon>
        <taxon>Arthropoda</taxon>
        <taxon>Hexapoda</taxon>
        <taxon>Insecta</taxon>
        <taxon>Pterygota</taxon>
        <taxon>Neoptera</taxon>
        <taxon>Endopterygota</taxon>
        <taxon>Coleoptera</taxon>
        <taxon>Polyphaga</taxon>
        <taxon>Scarabaeiformia</taxon>
        <taxon>Scarabaeidae</taxon>
        <taxon>Melolonthinae</taxon>
        <taxon>Holotrichia</taxon>
    </lineage>
</organism>
<keyword evidence="1" id="KW-0762">Sugar transport</keyword>
<proteinExistence type="predicted"/>
<keyword evidence="1" id="KW-0813">Transport</keyword>
<gene>
    <name evidence="1" type="ORF">MML48_8g00015396</name>
</gene>